<dbReference type="PANTHER" id="PTHR38792">
    <property type="entry name" value="BNR/ASP-BOX REPEAT DOMAIN PROTEIN (AFU_ORTHOLOGUE AFUA_7G06430)-RELATED"/>
    <property type="match status" value="1"/>
</dbReference>
<evidence type="ECO:0000313" key="4">
    <source>
        <dbReference type="Proteomes" id="UP001295740"/>
    </source>
</evidence>
<name>A0AAI8VR87_9PEZI</name>
<evidence type="ECO:0000256" key="2">
    <source>
        <dbReference type="SAM" id="SignalP"/>
    </source>
</evidence>
<dbReference type="AlphaFoldDB" id="A0AAI8VR87"/>
<feature type="region of interest" description="Disordered" evidence="1">
    <location>
        <begin position="20"/>
        <end position="45"/>
    </location>
</feature>
<dbReference type="EMBL" id="CAUWAG010000012">
    <property type="protein sequence ID" value="CAJ2509600.1"/>
    <property type="molecule type" value="Genomic_DNA"/>
</dbReference>
<feature type="signal peptide" evidence="2">
    <location>
        <begin position="1"/>
        <end position="19"/>
    </location>
</feature>
<reference evidence="3" key="1">
    <citation type="submission" date="2023-10" db="EMBL/GenBank/DDBJ databases">
        <authorList>
            <person name="Hackl T."/>
        </authorList>
    </citation>
    <scope>NUCLEOTIDE SEQUENCE</scope>
</reference>
<comment type="caution">
    <text evidence="3">The sequence shown here is derived from an EMBL/GenBank/DDBJ whole genome shotgun (WGS) entry which is preliminary data.</text>
</comment>
<dbReference type="InterPro" id="IPR036278">
    <property type="entry name" value="Sialidase_sf"/>
</dbReference>
<keyword evidence="4" id="KW-1185">Reference proteome</keyword>
<protein>
    <submittedName>
        <fullName evidence="3">Uu.00g146260.m01.CDS01</fullName>
    </submittedName>
</protein>
<dbReference type="SUPFAM" id="SSF50939">
    <property type="entry name" value="Sialidases"/>
    <property type="match status" value="1"/>
</dbReference>
<dbReference type="CDD" id="cd15482">
    <property type="entry name" value="Sialidase_non-viral"/>
    <property type="match status" value="1"/>
</dbReference>
<sequence length="376" mass="40601">MQIRLLFALAATSAAAASAVTVPSGGDTAPGLRERGHSEEHPLHGGGTYPRLCRLHDGTVLCVSTGFQGPVHILQVSRSTDNGRTFTPYGEIARGAGDVDNGFLAEVVVPGEQQPVVLAAFRNHERDAASGKYTHFRITVCRSLDGGRTWAYAAQAAEQSAARSGGMGLWEPFMRVGRQGEVQLTYSGELAPDNQETFRVVSRDGGLTWSPPRCLQCHPQSEHLRDGMQGIVSVRDAANGAEALVMVFETTRHGTFSVEYAVSYDDGETWGNRRDVYCPPRGRNAGSPQIACCGNKMAVIFMTDEDVSSPKWPGKTAVKTVFSEGLNGGRVSWTKPLLVQGEPAMWPGILATGQEEVMAVYEHAGKPIGRYLRMNH</sequence>
<accession>A0AAI8VR87</accession>
<organism evidence="3 4">
    <name type="scientific">Anthostomella pinea</name>
    <dbReference type="NCBI Taxonomy" id="933095"/>
    <lineage>
        <taxon>Eukaryota</taxon>
        <taxon>Fungi</taxon>
        <taxon>Dikarya</taxon>
        <taxon>Ascomycota</taxon>
        <taxon>Pezizomycotina</taxon>
        <taxon>Sordariomycetes</taxon>
        <taxon>Xylariomycetidae</taxon>
        <taxon>Xylariales</taxon>
        <taxon>Xylariaceae</taxon>
        <taxon>Anthostomella</taxon>
    </lineage>
</organism>
<feature type="chain" id="PRO_5042573979" evidence="2">
    <location>
        <begin position="20"/>
        <end position="376"/>
    </location>
</feature>
<gene>
    <name evidence="3" type="ORF">KHLLAP_LOCUS10068</name>
</gene>
<feature type="compositionally biased region" description="Basic and acidic residues" evidence="1">
    <location>
        <begin position="32"/>
        <end position="43"/>
    </location>
</feature>
<evidence type="ECO:0000256" key="1">
    <source>
        <dbReference type="SAM" id="MobiDB-lite"/>
    </source>
</evidence>
<dbReference type="Proteomes" id="UP001295740">
    <property type="component" value="Unassembled WGS sequence"/>
</dbReference>
<evidence type="ECO:0000313" key="3">
    <source>
        <dbReference type="EMBL" id="CAJ2509600.1"/>
    </source>
</evidence>
<keyword evidence="2" id="KW-0732">Signal</keyword>
<dbReference type="PANTHER" id="PTHR38792:SF3">
    <property type="entry name" value="BNR_ASP-BOX REPEAT DOMAIN PROTEIN (AFU_ORTHOLOGUE AFUA_7G06430)-RELATED"/>
    <property type="match status" value="1"/>
</dbReference>
<proteinExistence type="predicted"/>
<dbReference type="Gene3D" id="2.120.10.10">
    <property type="match status" value="1"/>
</dbReference>